<dbReference type="Pfam" id="PF00083">
    <property type="entry name" value="Sugar_tr"/>
    <property type="match status" value="1"/>
</dbReference>
<evidence type="ECO:0008006" key="8">
    <source>
        <dbReference type="Google" id="ProtNLM"/>
    </source>
</evidence>
<evidence type="ECO:0000256" key="3">
    <source>
        <dbReference type="ARBA" id="ARBA00022989"/>
    </source>
</evidence>
<feature type="region of interest" description="Disordered" evidence="5">
    <location>
        <begin position="115"/>
        <end position="163"/>
    </location>
</feature>
<proteinExistence type="predicted"/>
<organism evidence="6 7">
    <name type="scientific">Amniculicola lignicola CBS 123094</name>
    <dbReference type="NCBI Taxonomy" id="1392246"/>
    <lineage>
        <taxon>Eukaryota</taxon>
        <taxon>Fungi</taxon>
        <taxon>Dikarya</taxon>
        <taxon>Ascomycota</taxon>
        <taxon>Pezizomycotina</taxon>
        <taxon>Dothideomycetes</taxon>
        <taxon>Pleosporomycetidae</taxon>
        <taxon>Pleosporales</taxon>
        <taxon>Amniculicolaceae</taxon>
        <taxon>Amniculicola</taxon>
    </lineage>
</organism>
<gene>
    <name evidence="6" type="ORF">P154DRAFT_577136</name>
</gene>
<protein>
    <recommendedName>
        <fullName evidence="8">Major facilitator superfamily (MFS) profile domain-containing protein</fullName>
    </recommendedName>
</protein>
<dbReference type="InterPro" id="IPR005828">
    <property type="entry name" value="MFS_sugar_transport-like"/>
</dbReference>
<dbReference type="OrthoDB" id="6612291at2759"/>
<dbReference type="Gene3D" id="1.20.1250.20">
    <property type="entry name" value="MFS general substrate transporter like domains"/>
    <property type="match status" value="1"/>
</dbReference>
<comment type="subcellular location">
    <subcellularLocation>
        <location evidence="1">Membrane</location>
        <topology evidence="1">Multi-pass membrane protein</topology>
    </subcellularLocation>
</comment>
<evidence type="ECO:0000313" key="6">
    <source>
        <dbReference type="EMBL" id="KAF1999197.1"/>
    </source>
</evidence>
<evidence type="ECO:0000256" key="2">
    <source>
        <dbReference type="ARBA" id="ARBA00022692"/>
    </source>
</evidence>
<reference evidence="6" key="1">
    <citation type="journal article" date="2020" name="Stud. Mycol.">
        <title>101 Dothideomycetes genomes: a test case for predicting lifestyles and emergence of pathogens.</title>
        <authorList>
            <person name="Haridas S."/>
            <person name="Albert R."/>
            <person name="Binder M."/>
            <person name="Bloem J."/>
            <person name="Labutti K."/>
            <person name="Salamov A."/>
            <person name="Andreopoulos B."/>
            <person name="Baker S."/>
            <person name="Barry K."/>
            <person name="Bills G."/>
            <person name="Bluhm B."/>
            <person name="Cannon C."/>
            <person name="Castanera R."/>
            <person name="Culley D."/>
            <person name="Daum C."/>
            <person name="Ezra D."/>
            <person name="Gonzalez J."/>
            <person name="Henrissat B."/>
            <person name="Kuo A."/>
            <person name="Liang C."/>
            <person name="Lipzen A."/>
            <person name="Lutzoni F."/>
            <person name="Magnuson J."/>
            <person name="Mondo S."/>
            <person name="Nolan M."/>
            <person name="Ohm R."/>
            <person name="Pangilinan J."/>
            <person name="Park H.-J."/>
            <person name="Ramirez L."/>
            <person name="Alfaro M."/>
            <person name="Sun H."/>
            <person name="Tritt A."/>
            <person name="Yoshinaga Y."/>
            <person name="Zwiers L.-H."/>
            <person name="Turgeon B."/>
            <person name="Goodwin S."/>
            <person name="Spatafora J."/>
            <person name="Crous P."/>
            <person name="Grigoriev I."/>
        </authorList>
    </citation>
    <scope>NUCLEOTIDE SEQUENCE</scope>
    <source>
        <strain evidence="6">CBS 123094</strain>
    </source>
</reference>
<dbReference type="InterPro" id="IPR050360">
    <property type="entry name" value="MFS_Sugar_Transporters"/>
</dbReference>
<dbReference type="InterPro" id="IPR036259">
    <property type="entry name" value="MFS_trans_sf"/>
</dbReference>
<dbReference type="AlphaFoldDB" id="A0A6A5WCN2"/>
<evidence type="ECO:0000256" key="1">
    <source>
        <dbReference type="ARBA" id="ARBA00004141"/>
    </source>
</evidence>
<dbReference type="Proteomes" id="UP000799779">
    <property type="component" value="Unassembled WGS sequence"/>
</dbReference>
<evidence type="ECO:0000256" key="5">
    <source>
        <dbReference type="SAM" id="MobiDB-lite"/>
    </source>
</evidence>
<dbReference type="SUPFAM" id="SSF103473">
    <property type="entry name" value="MFS general substrate transporter"/>
    <property type="match status" value="1"/>
</dbReference>
<keyword evidence="4" id="KW-0472">Membrane</keyword>
<keyword evidence="2" id="KW-0812">Transmembrane</keyword>
<dbReference type="GO" id="GO:0016020">
    <property type="term" value="C:membrane"/>
    <property type="evidence" value="ECO:0007669"/>
    <property type="project" value="UniProtKB-SubCell"/>
</dbReference>
<evidence type="ECO:0000313" key="7">
    <source>
        <dbReference type="Proteomes" id="UP000799779"/>
    </source>
</evidence>
<dbReference type="PANTHER" id="PTHR48022">
    <property type="entry name" value="PLASTIDIC GLUCOSE TRANSPORTER 4"/>
    <property type="match status" value="1"/>
</dbReference>
<dbReference type="GO" id="GO:0005351">
    <property type="term" value="F:carbohydrate:proton symporter activity"/>
    <property type="evidence" value="ECO:0007669"/>
    <property type="project" value="TreeGrafter"/>
</dbReference>
<accession>A0A6A5WCN2</accession>
<feature type="compositionally biased region" description="Polar residues" evidence="5">
    <location>
        <begin position="143"/>
        <end position="163"/>
    </location>
</feature>
<feature type="compositionally biased region" description="Basic and acidic residues" evidence="5">
    <location>
        <begin position="115"/>
        <end position="142"/>
    </location>
</feature>
<sequence>MLIFGATANCIPWVYVPDILPLHVRAKGTTVGISSNWIWNLFVVMITPNLINNLAEKGYLISMCLDLAFVPLVYFCYAETSHLTLEEIDWLFYEGNVVRRSRRVAKHGWEAEEDKDRQCRGLEHEGDGSKGKEDAVEHRETASRSAVSSQDVPTVTQDHASLSRSTAAHRAAFPVSHVKPCDLGPIQIMYALTPPQPQEMRRTVKNWHSLYDAVDLAGGYCNTNTQN</sequence>
<evidence type="ECO:0000256" key="4">
    <source>
        <dbReference type="ARBA" id="ARBA00023136"/>
    </source>
</evidence>
<keyword evidence="7" id="KW-1185">Reference proteome</keyword>
<dbReference type="PANTHER" id="PTHR48022:SF72">
    <property type="entry name" value="MAJOR FACILITATOR SUPERFAMILY (MFS) PROFILE DOMAIN-CONTAINING PROTEIN-RELATED"/>
    <property type="match status" value="1"/>
</dbReference>
<dbReference type="EMBL" id="ML977597">
    <property type="protein sequence ID" value="KAF1999197.1"/>
    <property type="molecule type" value="Genomic_DNA"/>
</dbReference>
<keyword evidence="3" id="KW-1133">Transmembrane helix</keyword>
<name>A0A6A5WCN2_9PLEO</name>